<dbReference type="InterPro" id="IPR036282">
    <property type="entry name" value="Glutathione-S-Trfase_C_sf"/>
</dbReference>
<dbReference type="InterPro" id="IPR040079">
    <property type="entry name" value="Glutathione_S-Trfase"/>
</dbReference>
<dbReference type="Gene3D" id="1.20.1050.10">
    <property type="match status" value="1"/>
</dbReference>
<dbReference type="EC" id="2.5.1.18" evidence="3"/>
<comment type="caution">
    <text evidence="3">The sequence shown here is derived from an EMBL/GenBank/DDBJ whole genome shotgun (WGS) entry which is preliminary data.</text>
</comment>
<dbReference type="EMBL" id="JBDPZC010000019">
    <property type="protein sequence ID" value="MEO3715762.1"/>
    <property type="molecule type" value="Genomic_DNA"/>
</dbReference>
<feature type="domain" description="GST C-terminal" evidence="2">
    <location>
        <begin position="89"/>
        <end position="211"/>
    </location>
</feature>
<dbReference type="Gene3D" id="3.40.30.10">
    <property type="entry name" value="Glutaredoxin"/>
    <property type="match status" value="1"/>
</dbReference>
<sequence>MSQRLRLLGRASSINVRKVLWTLDETGLPHEHEPWGEGALSLQSPEFLALNPLGMVPVLVDGDLVLRESNTLCRYVAQRAGRQDLLPDDAGGRAQVEQWMDWQATELNNSWRYAFMGLVRQSPAHQDTALIAQGLQGWNAQMAVLEAQLQRTGAYAAGPRFTLADVVLGLSVERWLRTPQQQRPVFEAIATYHARLCERPAFLRHGANGLP</sequence>
<dbReference type="InterPro" id="IPR036249">
    <property type="entry name" value="Thioredoxin-like_sf"/>
</dbReference>
<reference evidence="3 4" key="1">
    <citation type="submission" date="2024-05" db="EMBL/GenBank/DDBJ databases">
        <title>Roseateles sp. 2.12 16S ribosomal RNA gene Genome sequencing and assembly.</title>
        <authorList>
            <person name="Woo H."/>
        </authorList>
    </citation>
    <scope>NUCLEOTIDE SEQUENCE [LARGE SCALE GENOMIC DNA]</scope>
    <source>
        <strain evidence="3 4">2.12</strain>
    </source>
</reference>
<evidence type="ECO:0000259" key="1">
    <source>
        <dbReference type="PROSITE" id="PS50404"/>
    </source>
</evidence>
<dbReference type="PROSITE" id="PS50404">
    <property type="entry name" value="GST_NTER"/>
    <property type="match status" value="1"/>
</dbReference>
<dbReference type="SFLD" id="SFLDS00019">
    <property type="entry name" value="Glutathione_Transferase_(cytos"/>
    <property type="match status" value="1"/>
</dbReference>
<dbReference type="InterPro" id="IPR010987">
    <property type="entry name" value="Glutathione-S-Trfase_C-like"/>
</dbReference>
<dbReference type="SFLD" id="SFLDG00358">
    <property type="entry name" value="Main_(cytGST)"/>
    <property type="match status" value="1"/>
</dbReference>
<accession>A0ABV0GKX7</accession>
<dbReference type="Pfam" id="PF00043">
    <property type="entry name" value="GST_C"/>
    <property type="match status" value="1"/>
</dbReference>
<dbReference type="InterPro" id="IPR004046">
    <property type="entry name" value="GST_C"/>
</dbReference>
<evidence type="ECO:0000313" key="4">
    <source>
        <dbReference type="Proteomes" id="UP001462640"/>
    </source>
</evidence>
<feature type="domain" description="GST N-terminal" evidence="1">
    <location>
        <begin position="3"/>
        <end position="84"/>
    </location>
</feature>
<dbReference type="SUPFAM" id="SSF47616">
    <property type="entry name" value="GST C-terminal domain-like"/>
    <property type="match status" value="1"/>
</dbReference>
<organism evidence="3 4">
    <name type="scientific">Roseateles flavus</name>
    <dbReference type="NCBI Taxonomy" id="3149041"/>
    <lineage>
        <taxon>Bacteria</taxon>
        <taxon>Pseudomonadati</taxon>
        <taxon>Pseudomonadota</taxon>
        <taxon>Betaproteobacteria</taxon>
        <taxon>Burkholderiales</taxon>
        <taxon>Sphaerotilaceae</taxon>
        <taxon>Roseateles</taxon>
    </lineage>
</organism>
<evidence type="ECO:0000259" key="2">
    <source>
        <dbReference type="PROSITE" id="PS50405"/>
    </source>
</evidence>
<dbReference type="SUPFAM" id="SSF52833">
    <property type="entry name" value="Thioredoxin-like"/>
    <property type="match status" value="1"/>
</dbReference>
<dbReference type="GO" id="GO:0004364">
    <property type="term" value="F:glutathione transferase activity"/>
    <property type="evidence" value="ECO:0007669"/>
    <property type="project" value="UniProtKB-EC"/>
</dbReference>
<dbReference type="RefSeq" id="WP_347613424.1">
    <property type="nucleotide sequence ID" value="NZ_JBDPZC010000019.1"/>
</dbReference>
<protein>
    <submittedName>
        <fullName evidence="3">Glutathione S-transferase</fullName>
        <ecNumber evidence="3">2.5.1.18</ecNumber>
    </submittedName>
</protein>
<dbReference type="CDD" id="cd03047">
    <property type="entry name" value="GST_N_2"/>
    <property type="match status" value="1"/>
</dbReference>
<dbReference type="PANTHER" id="PTHR44051:SF19">
    <property type="entry name" value="DISULFIDE-BOND OXIDOREDUCTASE YFCG"/>
    <property type="match status" value="1"/>
</dbReference>
<dbReference type="Pfam" id="PF13417">
    <property type="entry name" value="GST_N_3"/>
    <property type="match status" value="1"/>
</dbReference>
<name>A0ABV0GKX7_9BURK</name>
<dbReference type="Proteomes" id="UP001462640">
    <property type="component" value="Unassembled WGS sequence"/>
</dbReference>
<dbReference type="PANTHER" id="PTHR44051">
    <property type="entry name" value="GLUTATHIONE S-TRANSFERASE-RELATED"/>
    <property type="match status" value="1"/>
</dbReference>
<dbReference type="InterPro" id="IPR004045">
    <property type="entry name" value="Glutathione_S-Trfase_N"/>
</dbReference>
<gene>
    <name evidence="3" type="ORF">ABDJ40_23560</name>
</gene>
<evidence type="ECO:0000313" key="3">
    <source>
        <dbReference type="EMBL" id="MEO3715762.1"/>
    </source>
</evidence>
<keyword evidence="3" id="KW-0808">Transferase</keyword>
<keyword evidence="4" id="KW-1185">Reference proteome</keyword>
<dbReference type="SFLD" id="SFLDG01150">
    <property type="entry name" value="Main.1:_Beta-like"/>
    <property type="match status" value="1"/>
</dbReference>
<dbReference type="PROSITE" id="PS50405">
    <property type="entry name" value="GST_CTER"/>
    <property type="match status" value="1"/>
</dbReference>
<proteinExistence type="predicted"/>